<gene>
    <name evidence="2" type="ORF">CDAR_466491</name>
</gene>
<evidence type="ECO:0000256" key="1">
    <source>
        <dbReference type="SAM" id="MobiDB-lite"/>
    </source>
</evidence>
<dbReference type="Proteomes" id="UP001054837">
    <property type="component" value="Unassembled WGS sequence"/>
</dbReference>
<proteinExistence type="predicted"/>
<keyword evidence="3" id="KW-1185">Reference proteome</keyword>
<comment type="caution">
    <text evidence="2">The sequence shown here is derived from an EMBL/GenBank/DDBJ whole genome shotgun (WGS) entry which is preliminary data.</text>
</comment>
<organism evidence="2 3">
    <name type="scientific">Caerostris darwini</name>
    <dbReference type="NCBI Taxonomy" id="1538125"/>
    <lineage>
        <taxon>Eukaryota</taxon>
        <taxon>Metazoa</taxon>
        <taxon>Ecdysozoa</taxon>
        <taxon>Arthropoda</taxon>
        <taxon>Chelicerata</taxon>
        <taxon>Arachnida</taxon>
        <taxon>Araneae</taxon>
        <taxon>Araneomorphae</taxon>
        <taxon>Entelegynae</taxon>
        <taxon>Araneoidea</taxon>
        <taxon>Araneidae</taxon>
        <taxon>Caerostris</taxon>
    </lineage>
</organism>
<protein>
    <submittedName>
        <fullName evidence="2">Uncharacterized protein</fullName>
    </submittedName>
</protein>
<dbReference type="AlphaFoldDB" id="A0AAV4WAT8"/>
<feature type="compositionally biased region" description="Basic and acidic residues" evidence="1">
    <location>
        <begin position="70"/>
        <end position="82"/>
    </location>
</feature>
<evidence type="ECO:0000313" key="2">
    <source>
        <dbReference type="EMBL" id="GIY79190.1"/>
    </source>
</evidence>
<feature type="region of interest" description="Disordered" evidence="1">
    <location>
        <begin position="70"/>
        <end position="90"/>
    </location>
</feature>
<name>A0AAV4WAT8_9ARAC</name>
<evidence type="ECO:0000313" key="3">
    <source>
        <dbReference type="Proteomes" id="UP001054837"/>
    </source>
</evidence>
<dbReference type="EMBL" id="BPLQ01014345">
    <property type="protein sequence ID" value="GIY79190.1"/>
    <property type="molecule type" value="Genomic_DNA"/>
</dbReference>
<reference evidence="2 3" key="1">
    <citation type="submission" date="2021-06" db="EMBL/GenBank/DDBJ databases">
        <title>Caerostris darwini draft genome.</title>
        <authorList>
            <person name="Kono N."/>
            <person name="Arakawa K."/>
        </authorList>
    </citation>
    <scope>NUCLEOTIDE SEQUENCE [LARGE SCALE GENOMIC DNA]</scope>
</reference>
<sequence length="90" mass="10528">MNTHWKTLKQMYSERVHHAYMNYNQLKGHVCWNAEHASPAARPNRGALEKHDRSSRCPLCKRISSLHCRDSNENDRPAEWQGERLSASQI</sequence>
<accession>A0AAV4WAT8</accession>